<gene>
    <name evidence="2" type="ORF">NPX36_00030</name>
</gene>
<dbReference type="Proteomes" id="UP001317001">
    <property type="component" value="Chromosome"/>
</dbReference>
<keyword evidence="1" id="KW-0732">Signal</keyword>
<dbReference type="InterPro" id="IPR046144">
    <property type="entry name" value="DUF6146"/>
</dbReference>
<dbReference type="RefSeq" id="WP_257499406.1">
    <property type="nucleotide sequence ID" value="NZ_CP102382.1"/>
</dbReference>
<dbReference type="EMBL" id="CP102382">
    <property type="protein sequence ID" value="UUV21481.1"/>
    <property type="molecule type" value="Genomic_DNA"/>
</dbReference>
<name>A0ABY5NSB9_9FLAO</name>
<evidence type="ECO:0000313" key="2">
    <source>
        <dbReference type="EMBL" id="UUV21481.1"/>
    </source>
</evidence>
<sequence length="133" mass="16111">MKKWHWYLYMIFFGMMGCVAQTKTGADKSATKIENGKVTLSNPDLEYEVIIMDNGFERWFNTNRMPKGHYSIDYLENKNRRWVQQWNAKALQPNSGIDYTIDYNNQTHYGYEVNYMLYHYLLYYQRMNNLKLD</sequence>
<accession>A0ABY5NSB9</accession>
<dbReference type="PROSITE" id="PS51257">
    <property type="entry name" value="PROKAR_LIPOPROTEIN"/>
    <property type="match status" value="1"/>
</dbReference>
<keyword evidence="3" id="KW-1185">Reference proteome</keyword>
<reference evidence="2 3" key="1">
    <citation type="submission" date="2022-08" db="EMBL/GenBank/DDBJ databases">
        <title>Myroides zhujiangensis sp. nov., a novel bacterium isolated from sediment in the Pearl River Estuary.</title>
        <authorList>
            <person name="Cui L."/>
        </authorList>
    </citation>
    <scope>NUCLEOTIDE SEQUENCE [LARGE SCALE GENOMIC DNA]</scope>
    <source>
        <strain evidence="2 3">SCSIO 72103</strain>
    </source>
</reference>
<proteinExistence type="predicted"/>
<evidence type="ECO:0000256" key="1">
    <source>
        <dbReference type="SAM" id="SignalP"/>
    </source>
</evidence>
<dbReference type="Pfam" id="PF19643">
    <property type="entry name" value="DUF6146"/>
    <property type="match status" value="1"/>
</dbReference>
<protein>
    <submittedName>
        <fullName evidence="2">DUF6146 family protein</fullName>
    </submittedName>
</protein>
<organism evidence="2 3">
    <name type="scientific">Paenimyroides aestuarii</name>
    <dbReference type="NCBI Taxonomy" id="2968490"/>
    <lineage>
        <taxon>Bacteria</taxon>
        <taxon>Pseudomonadati</taxon>
        <taxon>Bacteroidota</taxon>
        <taxon>Flavobacteriia</taxon>
        <taxon>Flavobacteriales</taxon>
        <taxon>Flavobacteriaceae</taxon>
        <taxon>Paenimyroides</taxon>
    </lineage>
</organism>
<feature type="chain" id="PRO_5047115497" evidence="1">
    <location>
        <begin position="21"/>
        <end position="133"/>
    </location>
</feature>
<evidence type="ECO:0000313" key="3">
    <source>
        <dbReference type="Proteomes" id="UP001317001"/>
    </source>
</evidence>
<feature type="signal peptide" evidence="1">
    <location>
        <begin position="1"/>
        <end position="20"/>
    </location>
</feature>